<feature type="short sequence motif" description="TonB box" evidence="11">
    <location>
        <begin position="43"/>
        <end position="49"/>
    </location>
</feature>
<dbReference type="InterPro" id="IPR037066">
    <property type="entry name" value="Plug_dom_sf"/>
</dbReference>
<evidence type="ECO:0000256" key="7">
    <source>
        <dbReference type="ARBA" id="ARBA00023077"/>
    </source>
</evidence>
<dbReference type="RefSeq" id="WP_129469487.1">
    <property type="nucleotide sequence ID" value="NZ_SAWZ01000001.1"/>
</dbReference>
<dbReference type="GO" id="GO:0044718">
    <property type="term" value="P:siderophore transmembrane transport"/>
    <property type="evidence" value="ECO:0007669"/>
    <property type="project" value="TreeGrafter"/>
</dbReference>
<feature type="chain" id="PRO_5020271202" evidence="13">
    <location>
        <begin position="28"/>
        <end position="816"/>
    </location>
</feature>
<evidence type="ECO:0000256" key="3">
    <source>
        <dbReference type="ARBA" id="ARBA00022452"/>
    </source>
</evidence>
<keyword evidence="8 10" id="KW-0472">Membrane</keyword>
<evidence type="ECO:0000256" key="11">
    <source>
        <dbReference type="PROSITE-ProRule" id="PRU10143"/>
    </source>
</evidence>
<dbReference type="GO" id="GO:0009279">
    <property type="term" value="C:cell outer membrane"/>
    <property type="evidence" value="ECO:0007669"/>
    <property type="project" value="UniProtKB-SubCell"/>
</dbReference>
<evidence type="ECO:0000313" key="16">
    <source>
        <dbReference type="EMBL" id="RXR08596.1"/>
    </source>
</evidence>
<evidence type="ECO:0000256" key="13">
    <source>
        <dbReference type="SAM" id="SignalP"/>
    </source>
</evidence>
<reference evidence="16 17" key="1">
    <citation type="submission" date="2019-01" db="EMBL/GenBank/DDBJ databases">
        <title>Pseudoxanthomonas composti sp. nov., isolated from compost.</title>
        <authorList>
            <person name="Yang G."/>
        </authorList>
    </citation>
    <scope>NUCLEOTIDE SEQUENCE [LARGE SCALE GENOMIC DNA]</scope>
    <source>
        <strain evidence="16 17">GSS15</strain>
    </source>
</reference>
<dbReference type="InterPro" id="IPR039426">
    <property type="entry name" value="TonB-dep_rcpt-like"/>
</dbReference>
<proteinExistence type="inferred from homology"/>
<comment type="caution">
    <text evidence="16">The sequence shown here is derived from an EMBL/GenBank/DDBJ whole genome shotgun (WGS) entry which is preliminary data.</text>
</comment>
<feature type="domain" description="TonB-dependent receptor plug" evidence="15">
    <location>
        <begin position="55"/>
        <end position="169"/>
    </location>
</feature>
<dbReference type="PANTHER" id="PTHR30069">
    <property type="entry name" value="TONB-DEPENDENT OUTER MEMBRANE RECEPTOR"/>
    <property type="match status" value="1"/>
</dbReference>
<dbReference type="Gene3D" id="2.170.130.10">
    <property type="entry name" value="TonB-dependent receptor, plug domain"/>
    <property type="match status" value="1"/>
</dbReference>
<dbReference type="InterPro" id="IPR000531">
    <property type="entry name" value="Beta-barrel_TonB"/>
</dbReference>
<protein>
    <submittedName>
        <fullName evidence="16">TonB-dependent receptor</fullName>
    </submittedName>
</protein>
<gene>
    <name evidence="16" type="ORF">EPA99_01890</name>
</gene>
<dbReference type="Proteomes" id="UP000289784">
    <property type="component" value="Unassembled WGS sequence"/>
</dbReference>
<dbReference type="EMBL" id="SAWZ01000001">
    <property type="protein sequence ID" value="RXR08596.1"/>
    <property type="molecule type" value="Genomic_DNA"/>
</dbReference>
<evidence type="ECO:0000256" key="10">
    <source>
        <dbReference type="PROSITE-ProRule" id="PRU01360"/>
    </source>
</evidence>
<dbReference type="PROSITE" id="PS52016">
    <property type="entry name" value="TONB_DEPENDENT_REC_3"/>
    <property type="match status" value="1"/>
</dbReference>
<dbReference type="PROSITE" id="PS00430">
    <property type="entry name" value="TONB_DEPENDENT_REC_1"/>
    <property type="match status" value="1"/>
</dbReference>
<accession>A0A4Q1K1Y3</accession>
<organism evidence="16 17">
    <name type="scientific">Pseudoxanthomonas composti</name>
    <dbReference type="NCBI Taxonomy" id="2137479"/>
    <lineage>
        <taxon>Bacteria</taxon>
        <taxon>Pseudomonadati</taxon>
        <taxon>Pseudomonadota</taxon>
        <taxon>Gammaproteobacteria</taxon>
        <taxon>Lysobacterales</taxon>
        <taxon>Lysobacteraceae</taxon>
        <taxon>Pseudoxanthomonas</taxon>
    </lineage>
</organism>
<keyword evidence="6" id="KW-0406">Ion transport</keyword>
<evidence type="ECO:0000256" key="12">
    <source>
        <dbReference type="RuleBase" id="RU003357"/>
    </source>
</evidence>
<keyword evidence="17" id="KW-1185">Reference proteome</keyword>
<evidence type="ECO:0000256" key="5">
    <source>
        <dbReference type="ARBA" id="ARBA00022729"/>
    </source>
</evidence>
<keyword evidence="5 13" id="KW-0732">Signal</keyword>
<dbReference type="OrthoDB" id="9764669at2"/>
<keyword evidence="9 10" id="KW-0998">Cell outer membrane</keyword>
<dbReference type="SUPFAM" id="SSF56935">
    <property type="entry name" value="Porins"/>
    <property type="match status" value="1"/>
</dbReference>
<dbReference type="Gene3D" id="2.40.170.20">
    <property type="entry name" value="TonB-dependent receptor, beta-barrel domain"/>
    <property type="match status" value="1"/>
</dbReference>
<dbReference type="Pfam" id="PF07715">
    <property type="entry name" value="Plug"/>
    <property type="match status" value="1"/>
</dbReference>
<name>A0A4Q1K1Y3_9GAMM</name>
<evidence type="ECO:0000256" key="6">
    <source>
        <dbReference type="ARBA" id="ARBA00023065"/>
    </source>
</evidence>
<dbReference type="InterPro" id="IPR010916">
    <property type="entry name" value="TonB_box_CS"/>
</dbReference>
<keyword evidence="3 10" id="KW-1134">Transmembrane beta strand</keyword>
<dbReference type="GO" id="GO:0015344">
    <property type="term" value="F:siderophore uptake transmembrane transporter activity"/>
    <property type="evidence" value="ECO:0007669"/>
    <property type="project" value="TreeGrafter"/>
</dbReference>
<feature type="signal peptide" evidence="13">
    <location>
        <begin position="1"/>
        <end position="27"/>
    </location>
</feature>
<dbReference type="AlphaFoldDB" id="A0A4Q1K1Y3"/>
<keyword evidence="7 11" id="KW-0798">TonB box</keyword>
<evidence type="ECO:0000259" key="15">
    <source>
        <dbReference type="Pfam" id="PF07715"/>
    </source>
</evidence>
<evidence type="ECO:0000256" key="9">
    <source>
        <dbReference type="ARBA" id="ARBA00023237"/>
    </source>
</evidence>
<feature type="domain" description="TonB-dependent receptor-like beta-barrel" evidence="14">
    <location>
        <begin position="294"/>
        <end position="774"/>
    </location>
</feature>
<evidence type="ECO:0000256" key="2">
    <source>
        <dbReference type="ARBA" id="ARBA00022448"/>
    </source>
</evidence>
<evidence type="ECO:0000256" key="4">
    <source>
        <dbReference type="ARBA" id="ARBA00022692"/>
    </source>
</evidence>
<keyword evidence="2 10" id="KW-0813">Transport</keyword>
<keyword evidence="16" id="KW-0675">Receptor</keyword>
<dbReference type="PANTHER" id="PTHR30069:SF53">
    <property type="entry name" value="COLICIN I RECEPTOR-RELATED"/>
    <property type="match status" value="1"/>
</dbReference>
<dbReference type="Pfam" id="PF00593">
    <property type="entry name" value="TonB_dep_Rec_b-barrel"/>
    <property type="match status" value="1"/>
</dbReference>
<evidence type="ECO:0000259" key="14">
    <source>
        <dbReference type="Pfam" id="PF00593"/>
    </source>
</evidence>
<evidence type="ECO:0000313" key="17">
    <source>
        <dbReference type="Proteomes" id="UP000289784"/>
    </source>
</evidence>
<sequence length="816" mass="88899">MSLARTPLRSALTCALLFSLATRAALAQSGPSDIDRTASTLDTVVVTAAGFEQKITDAPASISVVTRETLSTRPYTNLVDALRDMEGIDVGMQSTDKNGMGTISMRGLPSDYTLVLIDGRRQSNVGDLYPNNFGGGQFSFIPPLDAVERIEVVRGPMSTLYGSDAMGGVINIITRKVADTSTGSVTMAHTFQQDDQFGDDDKLDLFLQGPLVKDLLGLAVRGSWYDRQASSPEWPDLPLPSPPNDPGSTWSRDIGFGAGGRTVAATNWNAGFQLSLTPNQDHDITLDYDVSRLKFDNSQGQTGTLDSIGSIWRAANAVIPNPNFNPALPAGPGNPATITRRVVQPRVGYTAYQRYEREQLALTHIGRWDIGTSTTSLMHGTSNNLGRSLPLTVDERADVQALWNAACAAGGAAPYCANASRANLNATQRAQLEALLPRPLRALEIEAWVLDSRLDMELGQSHKTTVGGQFNRAEMEDGVFGMYGDGFRDGTTQLHRQWALFAEDNWSLTDALVFTYGLRYDDHNIFGDQLSPRGYLVWTANARWTVKGGVSTGYKTPKPNQLFPGITGFGGQGVSPMVGSPDLQPETSTNYELAAYYDNQDNFSVNATLFLNRFKDKIATGTAIPNCEIVAAGVDCVDIGPGWAALGYSTFSQSTNIDRAETRGVELAAALQLPGNFALRGNYTYTKSENKSGGARGQPIAGNPAEHMGNAVLEWRANDALSFNLTAEGRYDRYNGISTVSGEHLYYKDYTIFHLGGTWRANDFLTFNARINNLTDKNFISQTCELAVTQDAYACTDDYLIKDQRRNVWVSMNFRF</sequence>
<comment type="subcellular location">
    <subcellularLocation>
        <location evidence="1 10">Cell outer membrane</location>
        <topology evidence="1 10">Multi-pass membrane protein</topology>
    </subcellularLocation>
</comment>
<dbReference type="CDD" id="cd01347">
    <property type="entry name" value="ligand_gated_channel"/>
    <property type="match status" value="1"/>
</dbReference>
<keyword evidence="4 10" id="KW-0812">Transmembrane</keyword>
<evidence type="ECO:0000256" key="8">
    <source>
        <dbReference type="ARBA" id="ARBA00023136"/>
    </source>
</evidence>
<evidence type="ECO:0000256" key="1">
    <source>
        <dbReference type="ARBA" id="ARBA00004571"/>
    </source>
</evidence>
<dbReference type="InterPro" id="IPR012910">
    <property type="entry name" value="Plug_dom"/>
</dbReference>
<dbReference type="InterPro" id="IPR036942">
    <property type="entry name" value="Beta-barrel_TonB_sf"/>
</dbReference>
<comment type="similarity">
    <text evidence="10 12">Belongs to the TonB-dependent receptor family.</text>
</comment>